<evidence type="ECO:0000259" key="7">
    <source>
        <dbReference type="PROSITE" id="PS51736"/>
    </source>
</evidence>
<keyword evidence="2" id="KW-0238">DNA-binding</keyword>
<dbReference type="RefSeq" id="WP_120017259.1">
    <property type="nucleotide sequence ID" value="NZ_QZWZ01000026.1"/>
</dbReference>
<dbReference type="GO" id="GO:0003677">
    <property type="term" value="F:DNA binding"/>
    <property type="evidence" value="ECO:0007669"/>
    <property type="project" value="UniProtKB-KW"/>
</dbReference>
<evidence type="ECO:0000256" key="6">
    <source>
        <dbReference type="SAM" id="MobiDB-lite"/>
    </source>
</evidence>
<organism evidence="8 9">
    <name type="scientific">Mesorhizobium waimense</name>
    <dbReference type="NCBI Taxonomy" id="1300307"/>
    <lineage>
        <taxon>Bacteria</taxon>
        <taxon>Pseudomonadati</taxon>
        <taxon>Pseudomonadota</taxon>
        <taxon>Alphaproteobacteria</taxon>
        <taxon>Hyphomicrobiales</taxon>
        <taxon>Phyllobacteriaceae</taxon>
        <taxon>Mesorhizobium</taxon>
    </lineage>
</organism>
<dbReference type="Pfam" id="PF00239">
    <property type="entry name" value="Resolvase"/>
    <property type="match status" value="1"/>
</dbReference>
<dbReference type="EMBL" id="QZWZ01000026">
    <property type="protein sequence ID" value="RJT32609.1"/>
    <property type="molecule type" value="Genomic_DNA"/>
</dbReference>
<evidence type="ECO:0000256" key="5">
    <source>
        <dbReference type="PROSITE-ProRule" id="PRU10137"/>
    </source>
</evidence>
<evidence type="ECO:0000256" key="1">
    <source>
        <dbReference type="ARBA" id="ARBA00022908"/>
    </source>
</evidence>
<dbReference type="InterPro" id="IPR006118">
    <property type="entry name" value="Recombinase_CS"/>
</dbReference>
<evidence type="ECO:0000313" key="9">
    <source>
        <dbReference type="Proteomes" id="UP000272706"/>
    </source>
</evidence>
<comment type="caution">
    <text evidence="8">The sequence shown here is derived from an EMBL/GenBank/DDBJ whole genome shotgun (WGS) entry which is preliminary data.</text>
</comment>
<feature type="compositionally biased region" description="Polar residues" evidence="6">
    <location>
        <begin position="210"/>
        <end position="222"/>
    </location>
</feature>
<dbReference type="GO" id="GO:0015074">
    <property type="term" value="P:DNA integration"/>
    <property type="evidence" value="ECO:0007669"/>
    <property type="project" value="UniProtKB-KW"/>
</dbReference>
<keyword evidence="1" id="KW-0229">DNA integration</keyword>
<dbReference type="PROSITE" id="PS00398">
    <property type="entry name" value="RECOMBINASES_2"/>
    <property type="match status" value="1"/>
</dbReference>
<dbReference type="InterPro" id="IPR050639">
    <property type="entry name" value="SSR_resolvase"/>
</dbReference>
<dbReference type="PANTHER" id="PTHR30461">
    <property type="entry name" value="DNA-INVERTASE FROM LAMBDOID PROPHAGE"/>
    <property type="match status" value="1"/>
</dbReference>
<dbReference type="OrthoDB" id="9800103at2"/>
<proteinExistence type="predicted"/>
<keyword evidence="9" id="KW-1185">Reference proteome</keyword>
<dbReference type="PROSITE" id="PS51736">
    <property type="entry name" value="RECOMBINASES_3"/>
    <property type="match status" value="1"/>
</dbReference>
<evidence type="ECO:0000313" key="8">
    <source>
        <dbReference type="EMBL" id="RJT32609.1"/>
    </source>
</evidence>
<dbReference type="Proteomes" id="UP000272706">
    <property type="component" value="Unassembled WGS sequence"/>
</dbReference>
<reference evidence="8 9" key="1">
    <citation type="submission" date="2018-09" db="EMBL/GenBank/DDBJ databases">
        <title>Mesorhizobium carmichaelinearum sp. nov. isolated from Carmichaelinea spp. root nodules in New Zealand.</title>
        <authorList>
            <person name="De Meyer S.E."/>
        </authorList>
    </citation>
    <scope>NUCLEOTIDE SEQUENCE [LARGE SCALE GENOMIC DNA]</scope>
    <source>
        <strain evidence="8 9">ICMP19557</strain>
    </source>
</reference>
<gene>
    <name evidence="8" type="ORF">D3227_26690</name>
</gene>
<dbReference type="AlphaFoldDB" id="A0A3A5KJ85"/>
<dbReference type="InterPro" id="IPR036162">
    <property type="entry name" value="Resolvase-like_N_sf"/>
</dbReference>
<evidence type="ECO:0000256" key="4">
    <source>
        <dbReference type="PIRSR" id="PIRSR606118-50"/>
    </source>
</evidence>
<dbReference type="PANTHER" id="PTHR30461:SF25">
    <property type="entry name" value="RESOLVASE-RELATED"/>
    <property type="match status" value="1"/>
</dbReference>
<evidence type="ECO:0000256" key="2">
    <source>
        <dbReference type="ARBA" id="ARBA00023125"/>
    </source>
</evidence>
<dbReference type="InterPro" id="IPR006119">
    <property type="entry name" value="Resolv_N"/>
</dbReference>
<dbReference type="SUPFAM" id="SSF53041">
    <property type="entry name" value="Resolvase-like"/>
    <property type="match status" value="1"/>
</dbReference>
<dbReference type="PROSITE" id="PS00397">
    <property type="entry name" value="RECOMBINASES_1"/>
    <property type="match status" value="1"/>
</dbReference>
<feature type="region of interest" description="Disordered" evidence="6">
    <location>
        <begin position="200"/>
        <end position="229"/>
    </location>
</feature>
<dbReference type="GO" id="GO:0000150">
    <property type="term" value="F:DNA strand exchange activity"/>
    <property type="evidence" value="ECO:0007669"/>
    <property type="project" value="InterPro"/>
</dbReference>
<protein>
    <submittedName>
        <fullName evidence="8">Resolvase</fullName>
    </submittedName>
</protein>
<evidence type="ECO:0000256" key="3">
    <source>
        <dbReference type="ARBA" id="ARBA00023172"/>
    </source>
</evidence>
<dbReference type="SMART" id="SM00857">
    <property type="entry name" value="Resolvase"/>
    <property type="match status" value="1"/>
</dbReference>
<name>A0A3A5KJ85_9HYPH</name>
<dbReference type="Gene3D" id="3.40.50.1390">
    <property type="entry name" value="Resolvase, N-terminal catalytic domain"/>
    <property type="match status" value="1"/>
</dbReference>
<sequence length="229" mass="25345">MHVARVYLRVSTQGQDLDRQESIIAEARDAGYYIAGVYREKASGARADRPELLRLIADLQPGEVVVAEKIDRISRLPLPEAEKLIETIRNKGARLAVPGVVDLSDIAASADGVAKIVLESIQEMLLKLALQMARDDFEDRRERQRQGIELAKADGKYAGRQADLVTHERIIVFRSGGNSISRTAKLTGCSEAQMKRVWARHQKESGKQEMLSQKLSSATVQKSVAKPSL</sequence>
<feature type="active site" description="O-(5'-phospho-DNA)-serine intermediate" evidence="4 5">
    <location>
        <position position="11"/>
    </location>
</feature>
<keyword evidence="3" id="KW-0233">DNA recombination</keyword>
<feature type="domain" description="Resolvase/invertase-type recombinase catalytic" evidence="7">
    <location>
        <begin position="3"/>
        <end position="147"/>
    </location>
</feature>
<accession>A0A3A5KJ85</accession>